<dbReference type="SUPFAM" id="SSF51735">
    <property type="entry name" value="NAD(P)-binding Rossmann-fold domains"/>
    <property type="match status" value="1"/>
</dbReference>
<dbReference type="SUPFAM" id="SSF50129">
    <property type="entry name" value="GroES-like"/>
    <property type="match status" value="1"/>
</dbReference>
<dbReference type="AlphaFoldDB" id="A0A4Y3QSN5"/>
<dbReference type="Gene3D" id="3.90.180.10">
    <property type="entry name" value="Medium-chain alcohol dehydrogenases, catalytic domain"/>
    <property type="match status" value="1"/>
</dbReference>
<proteinExistence type="predicted"/>
<dbReference type="PANTHER" id="PTHR11695">
    <property type="entry name" value="ALCOHOL DEHYDROGENASE RELATED"/>
    <property type="match status" value="1"/>
</dbReference>
<dbReference type="GO" id="GO:0016491">
    <property type="term" value="F:oxidoreductase activity"/>
    <property type="evidence" value="ECO:0007669"/>
    <property type="project" value="UniProtKB-KW"/>
</dbReference>
<dbReference type="PANTHER" id="PTHR11695:SF294">
    <property type="entry name" value="RETICULON-4-INTERACTING PROTEIN 1, MITOCHONDRIAL"/>
    <property type="match status" value="1"/>
</dbReference>
<dbReference type="Proteomes" id="UP000319210">
    <property type="component" value="Unassembled WGS sequence"/>
</dbReference>
<dbReference type="InterPro" id="IPR020843">
    <property type="entry name" value="ER"/>
</dbReference>
<dbReference type="PROSITE" id="PS01162">
    <property type="entry name" value="QOR_ZETA_CRYSTAL"/>
    <property type="match status" value="1"/>
</dbReference>
<dbReference type="InterPro" id="IPR013154">
    <property type="entry name" value="ADH-like_N"/>
</dbReference>
<accession>A0A4Y3QSN5</accession>
<dbReference type="InterPro" id="IPR002364">
    <property type="entry name" value="Quin_OxRdtase/zeta-crystal_CS"/>
</dbReference>
<evidence type="ECO:0000256" key="1">
    <source>
        <dbReference type="ARBA" id="ARBA00023002"/>
    </source>
</evidence>
<reference evidence="3 4" key="1">
    <citation type="submission" date="2019-06" db="EMBL/GenBank/DDBJ databases">
        <title>Whole genome shotgun sequence of Streptomyces cacaoi subsp. cacaoi NBRC 12748.</title>
        <authorList>
            <person name="Hosoyama A."/>
            <person name="Uohara A."/>
            <person name="Ohji S."/>
            <person name="Ichikawa N."/>
        </authorList>
    </citation>
    <scope>NUCLEOTIDE SEQUENCE [LARGE SCALE GENOMIC DNA]</scope>
    <source>
        <strain evidence="3 4">NBRC 12748</strain>
    </source>
</reference>
<dbReference type="CDD" id="cd05289">
    <property type="entry name" value="MDR_like_2"/>
    <property type="match status" value="1"/>
</dbReference>
<feature type="domain" description="Enoyl reductase (ER)" evidence="2">
    <location>
        <begin position="15"/>
        <end position="316"/>
    </location>
</feature>
<evidence type="ECO:0000313" key="4">
    <source>
        <dbReference type="Proteomes" id="UP000319210"/>
    </source>
</evidence>
<dbReference type="RefSeq" id="WP_086815536.1">
    <property type="nucleotide sequence ID" value="NZ_BJMM01000002.1"/>
</dbReference>
<dbReference type="GO" id="GO:0008270">
    <property type="term" value="F:zinc ion binding"/>
    <property type="evidence" value="ECO:0007669"/>
    <property type="project" value="InterPro"/>
</dbReference>
<dbReference type="EMBL" id="BJMM01000002">
    <property type="protein sequence ID" value="GEB47949.1"/>
    <property type="molecule type" value="Genomic_DNA"/>
</dbReference>
<gene>
    <name evidence="3" type="ORF">SCA03_05000</name>
</gene>
<dbReference type="OrthoDB" id="3727682at2"/>
<dbReference type="InterPro" id="IPR011032">
    <property type="entry name" value="GroES-like_sf"/>
</dbReference>
<comment type="caution">
    <text evidence="3">The sequence shown here is derived from an EMBL/GenBank/DDBJ whole genome shotgun (WGS) entry which is preliminary data.</text>
</comment>
<keyword evidence="1" id="KW-0560">Oxidoreductase</keyword>
<name>A0A4Y3QSN5_STRCI</name>
<dbReference type="Gene3D" id="3.40.50.720">
    <property type="entry name" value="NAD(P)-binding Rossmann-like Domain"/>
    <property type="match status" value="1"/>
</dbReference>
<evidence type="ECO:0000313" key="3">
    <source>
        <dbReference type="EMBL" id="GEB47949.1"/>
    </source>
</evidence>
<dbReference type="SMART" id="SM00829">
    <property type="entry name" value="PKS_ER"/>
    <property type="match status" value="1"/>
</dbReference>
<organism evidence="3 4">
    <name type="scientific">Streptomyces cacaoi</name>
    <dbReference type="NCBI Taxonomy" id="1898"/>
    <lineage>
        <taxon>Bacteria</taxon>
        <taxon>Bacillati</taxon>
        <taxon>Actinomycetota</taxon>
        <taxon>Actinomycetes</taxon>
        <taxon>Kitasatosporales</taxon>
        <taxon>Streptomycetaceae</taxon>
        <taxon>Streptomyces</taxon>
    </lineage>
</organism>
<protein>
    <submittedName>
        <fullName evidence="3">NADPH:quinone reductase</fullName>
    </submittedName>
</protein>
<keyword evidence="4" id="KW-1185">Reference proteome</keyword>
<dbReference type="InterPro" id="IPR050700">
    <property type="entry name" value="YIM1/Zinc_Alcohol_DH_Fams"/>
</dbReference>
<dbReference type="InterPro" id="IPR036291">
    <property type="entry name" value="NAD(P)-bd_dom_sf"/>
</dbReference>
<dbReference type="Pfam" id="PF13602">
    <property type="entry name" value="ADH_zinc_N_2"/>
    <property type="match status" value="1"/>
</dbReference>
<dbReference type="Pfam" id="PF08240">
    <property type="entry name" value="ADH_N"/>
    <property type="match status" value="1"/>
</dbReference>
<sequence>MSEQTMRAVTIKEFGGPEVLAVERVARPEPLPTEVLVRVHAAGINPVDWKTRAGHGMAGLQTLPLTLGWDVSGVVEEVGFGVTTLAPGDEVCAMPWFPRPAGGYAEFVTAPSRQFARKPASLSHAEAAALPLAALTAWQALVDTAHVTGGQRVLIHAAAGGVGHLAVQIAKHLGAEVVATARGHRHTWLRELGADETIDYTSRRFEEATGAVDVVLDLVGAADGTDVRSVAVTRPGGLIVSVPSGVSDALAAAAGEADVRTSPLLVEPDAAALTAVAGLVDSGAVRVEVERSFGLEQAGEAHRLGETNRTRGKLVLEVAR</sequence>
<evidence type="ECO:0000259" key="2">
    <source>
        <dbReference type="SMART" id="SM00829"/>
    </source>
</evidence>